<keyword evidence="1" id="KW-0472">Membrane</keyword>
<evidence type="ECO:0000313" key="3">
    <source>
        <dbReference type="Proteomes" id="UP001530400"/>
    </source>
</evidence>
<evidence type="ECO:0000313" key="2">
    <source>
        <dbReference type="EMBL" id="KAL3798921.1"/>
    </source>
</evidence>
<dbReference type="InterPro" id="IPR027417">
    <property type="entry name" value="P-loop_NTPase"/>
</dbReference>
<evidence type="ECO:0000256" key="1">
    <source>
        <dbReference type="SAM" id="Phobius"/>
    </source>
</evidence>
<reference evidence="2 3" key="1">
    <citation type="submission" date="2024-10" db="EMBL/GenBank/DDBJ databases">
        <title>Updated reference genomes for cyclostephanoid diatoms.</title>
        <authorList>
            <person name="Roberts W.R."/>
            <person name="Alverson A.J."/>
        </authorList>
    </citation>
    <scope>NUCLEOTIDE SEQUENCE [LARGE SCALE GENOMIC DNA]</scope>
    <source>
        <strain evidence="2 3">AJA010-31</strain>
    </source>
</reference>
<gene>
    <name evidence="2" type="ORF">ACHAWO_013038</name>
</gene>
<organism evidence="2 3">
    <name type="scientific">Cyclotella atomus</name>
    <dbReference type="NCBI Taxonomy" id="382360"/>
    <lineage>
        <taxon>Eukaryota</taxon>
        <taxon>Sar</taxon>
        <taxon>Stramenopiles</taxon>
        <taxon>Ochrophyta</taxon>
        <taxon>Bacillariophyta</taxon>
        <taxon>Coscinodiscophyceae</taxon>
        <taxon>Thalassiosirophycidae</taxon>
        <taxon>Stephanodiscales</taxon>
        <taxon>Stephanodiscaceae</taxon>
        <taxon>Cyclotella</taxon>
    </lineage>
</organism>
<dbReference type="EMBL" id="JALLPJ020000201">
    <property type="protein sequence ID" value="KAL3798921.1"/>
    <property type="molecule type" value="Genomic_DNA"/>
</dbReference>
<dbReference type="Proteomes" id="UP001530400">
    <property type="component" value="Unassembled WGS sequence"/>
</dbReference>
<keyword evidence="1" id="KW-1133">Transmembrane helix</keyword>
<accession>A0ABD3QHB7</accession>
<dbReference type="SUPFAM" id="SSF52540">
    <property type="entry name" value="P-loop containing nucleoside triphosphate hydrolases"/>
    <property type="match status" value="1"/>
</dbReference>
<keyword evidence="1" id="KW-0812">Transmembrane</keyword>
<dbReference type="AlphaFoldDB" id="A0ABD3QHB7"/>
<keyword evidence="3" id="KW-1185">Reference proteome</keyword>
<name>A0ABD3QHB7_9STRA</name>
<proteinExistence type="predicted"/>
<protein>
    <submittedName>
        <fullName evidence="2">Uncharacterized protein</fullName>
    </submittedName>
</protein>
<comment type="caution">
    <text evidence="2">The sequence shown here is derived from an EMBL/GenBank/DDBJ whole genome shotgun (WGS) entry which is preliminary data.</text>
</comment>
<sequence>MRVPSNPSASGSAAPAYNPRRMSLLFRRIANIANGMLLIALLLSHILHQKMYVHIDIGTIEVKTINTINVPRNKVNMTTGSRVVFHMGSHKTGSTSTQTAINSQSFRNSLLLDKLVVGNDGPGGMTTKNALVDCFHNEQSCVGDSSNVVMKQMGKAFTENLGIIFSSEQFDYTRGYLTEMKHFFREFTDVQTILTYRRFFEWSLSWYMQSKRNSWEKWLRPKKDGSRQDHKNFATFLASTNLSSYATSMTRYIINPYVYYKDHFNVTLINMHAGNGDSLDNFFCNPVVNTPHTCKLRQGNELQIQNLNQMRGIFEGYDEIAMAAFKARLIDHRRISRTTARKFIRSHQEKILNLNAADFA</sequence>
<feature type="transmembrane region" description="Helical" evidence="1">
    <location>
        <begin position="29"/>
        <end position="47"/>
    </location>
</feature>